<name>A0A7J6WCW6_THATH</name>
<reference evidence="1 2" key="1">
    <citation type="submission" date="2020-06" db="EMBL/GenBank/DDBJ databases">
        <title>Transcriptomic and genomic resources for Thalictrum thalictroides and T. hernandezii: Facilitating candidate gene discovery in an emerging model plant lineage.</title>
        <authorList>
            <person name="Arias T."/>
            <person name="Riano-Pachon D.M."/>
            <person name="Di Stilio V.S."/>
        </authorList>
    </citation>
    <scope>NUCLEOTIDE SEQUENCE [LARGE SCALE GENOMIC DNA]</scope>
    <source>
        <strain evidence="2">cv. WT478/WT964</strain>
        <tissue evidence="1">Leaves</tissue>
    </source>
</reference>
<dbReference type="AlphaFoldDB" id="A0A7J6WCW6"/>
<proteinExistence type="predicted"/>
<comment type="caution">
    <text evidence="1">The sequence shown here is derived from an EMBL/GenBank/DDBJ whole genome shotgun (WGS) entry which is preliminary data.</text>
</comment>
<protein>
    <submittedName>
        <fullName evidence="1">Uncharacterized protein</fullName>
    </submittedName>
</protein>
<gene>
    <name evidence="1" type="ORF">FRX31_015136</name>
</gene>
<keyword evidence="2" id="KW-1185">Reference proteome</keyword>
<evidence type="ECO:0000313" key="2">
    <source>
        <dbReference type="Proteomes" id="UP000554482"/>
    </source>
</evidence>
<sequence>MLINNSLALKSRVAKDDDSLLHYLLMDGQSRGFSIEHNETCDQLSSQSEDQVSEDDTQTRADIRKEVDLGISGDYMVDIPKPKVGMKFQTDSFEIARVVLMRFPPLQRWTKDARVGVVVDNCGQLMHINGSSSLALRHSELVHTALTLAAKAASSEKSSAYSKEKLAQLLDEIDDLLKTS</sequence>
<dbReference type="Proteomes" id="UP000554482">
    <property type="component" value="Unassembled WGS sequence"/>
</dbReference>
<dbReference type="EMBL" id="JABWDY010017544">
    <property type="protein sequence ID" value="KAF5195276.1"/>
    <property type="molecule type" value="Genomic_DNA"/>
</dbReference>
<evidence type="ECO:0000313" key="1">
    <source>
        <dbReference type="EMBL" id="KAF5195276.1"/>
    </source>
</evidence>
<accession>A0A7J6WCW6</accession>
<organism evidence="1 2">
    <name type="scientific">Thalictrum thalictroides</name>
    <name type="common">Rue-anemone</name>
    <name type="synonym">Anemone thalictroides</name>
    <dbReference type="NCBI Taxonomy" id="46969"/>
    <lineage>
        <taxon>Eukaryota</taxon>
        <taxon>Viridiplantae</taxon>
        <taxon>Streptophyta</taxon>
        <taxon>Embryophyta</taxon>
        <taxon>Tracheophyta</taxon>
        <taxon>Spermatophyta</taxon>
        <taxon>Magnoliopsida</taxon>
        <taxon>Ranunculales</taxon>
        <taxon>Ranunculaceae</taxon>
        <taxon>Thalictroideae</taxon>
        <taxon>Thalictrum</taxon>
    </lineage>
</organism>